<keyword evidence="3" id="KW-1185">Reference proteome</keyword>
<dbReference type="PANTHER" id="PTHR43138:SF1">
    <property type="entry name" value="N-ACETYLTRANSFERASE ACA1"/>
    <property type="match status" value="1"/>
</dbReference>
<dbReference type="GO" id="GO:0016747">
    <property type="term" value="F:acyltransferase activity, transferring groups other than amino-acyl groups"/>
    <property type="evidence" value="ECO:0007669"/>
    <property type="project" value="InterPro"/>
</dbReference>
<feature type="domain" description="N-acetyltransferase" evidence="1">
    <location>
        <begin position="1"/>
        <end position="97"/>
    </location>
</feature>
<dbReference type="RefSeq" id="WP_312643321.1">
    <property type="nucleotide sequence ID" value="NZ_CP116967.1"/>
</dbReference>
<dbReference type="InterPro" id="IPR000182">
    <property type="entry name" value="GNAT_dom"/>
</dbReference>
<accession>A0AA96JSA6</accession>
<dbReference type="AlphaFoldDB" id="A0AA96JSA6"/>
<dbReference type="KEGG" id="nall:PP769_19080"/>
<proteinExistence type="predicted"/>
<name>A0AA96JSA6_9BACT</name>
<protein>
    <submittedName>
        <fullName evidence="2">GNAT family N-acetyltransferase</fullName>
        <ecNumber evidence="2">2.3.1.-</ecNumber>
    </submittedName>
</protein>
<keyword evidence="2" id="KW-0012">Acyltransferase</keyword>
<dbReference type="PROSITE" id="PS51186">
    <property type="entry name" value="GNAT"/>
    <property type="match status" value="1"/>
</dbReference>
<dbReference type="Pfam" id="PF00583">
    <property type="entry name" value="Acetyltransf_1"/>
    <property type="match status" value="1"/>
</dbReference>
<evidence type="ECO:0000313" key="3">
    <source>
        <dbReference type="Proteomes" id="UP001302719"/>
    </source>
</evidence>
<reference evidence="2 3" key="1">
    <citation type="submission" date="2023-01" db="EMBL/GenBank/DDBJ databases">
        <title>Cultivation and genomic characterization of new, ubiquitous marine nitrite-oxidizing bacteria from the Nitrospirales.</title>
        <authorList>
            <person name="Mueller A.J."/>
            <person name="Daebeler A."/>
            <person name="Herbold C.W."/>
            <person name="Kirkegaard R.H."/>
            <person name="Daims H."/>
        </authorList>
    </citation>
    <scope>NUCLEOTIDE SEQUENCE [LARGE SCALE GENOMIC DNA]</scope>
    <source>
        <strain evidence="2 3">VA</strain>
    </source>
</reference>
<organism evidence="2 3">
    <name type="scientific">Candidatus Nitrospira allomarina</name>
    <dbReference type="NCBI Taxonomy" id="3020900"/>
    <lineage>
        <taxon>Bacteria</taxon>
        <taxon>Pseudomonadati</taxon>
        <taxon>Nitrospirota</taxon>
        <taxon>Nitrospiria</taxon>
        <taxon>Nitrospirales</taxon>
        <taxon>Nitrospiraceae</taxon>
        <taxon>Nitrospira</taxon>
    </lineage>
</organism>
<dbReference type="PANTHER" id="PTHR43138">
    <property type="entry name" value="ACETYLTRANSFERASE, GNAT FAMILY"/>
    <property type="match status" value="1"/>
</dbReference>
<dbReference type="SUPFAM" id="SSF55729">
    <property type="entry name" value="Acyl-CoA N-acyltransferases (Nat)"/>
    <property type="match status" value="1"/>
</dbReference>
<dbReference type="EC" id="2.3.1.-" evidence="2"/>
<evidence type="ECO:0000259" key="1">
    <source>
        <dbReference type="PROSITE" id="PS51186"/>
    </source>
</evidence>
<gene>
    <name evidence="2" type="ORF">PP769_19080</name>
</gene>
<dbReference type="EMBL" id="CP116967">
    <property type="protein sequence ID" value="WNM58048.1"/>
    <property type="molecule type" value="Genomic_DNA"/>
</dbReference>
<dbReference type="InterPro" id="IPR016181">
    <property type="entry name" value="Acyl_CoA_acyltransferase"/>
</dbReference>
<evidence type="ECO:0000313" key="2">
    <source>
        <dbReference type="EMBL" id="WNM58048.1"/>
    </source>
</evidence>
<dbReference type="Gene3D" id="3.40.630.30">
    <property type="match status" value="1"/>
</dbReference>
<sequence>MKANWPGRENHIANAGFIVAPEWRGKGLARLPGETMLDHSRFLGFRSVIFNLVFSENHVAHRLWTQLGFRELATLPQAVRKNDGTYQDARILFRSLCDDSHLPDRP</sequence>
<dbReference type="Proteomes" id="UP001302719">
    <property type="component" value="Chromosome"/>
</dbReference>
<dbReference type="InterPro" id="IPR052742">
    <property type="entry name" value="Mito_N-acetyltransferase"/>
</dbReference>
<keyword evidence="2" id="KW-0808">Transferase</keyword>